<dbReference type="Proteomes" id="UP000195897">
    <property type="component" value="Unassembled WGS sequence"/>
</dbReference>
<keyword evidence="7" id="KW-0131">Cell cycle</keyword>
<feature type="transmembrane region" description="Helical" evidence="9">
    <location>
        <begin position="145"/>
        <end position="165"/>
    </location>
</feature>
<accession>A0A1Y4L6F7</accession>
<dbReference type="InterPro" id="IPR013685">
    <property type="entry name" value="POTRA_FtsQ_type"/>
</dbReference>
<evidence type="ECO:0000256" key="2">
    <source>
        <dbReference type="ARBA" id="ARBA00022475"/>
    </source>
</evidence>
<dbReference type="InterPro" id="IPR034746">
    <property type="entry name" value="POTRA"/>
</dbReference>
<dbReference type="Pfam" id="PF08478">
    <property type="entry name" value="POTRA_1"/>
    <property type="match status" value="1"/>
</dbReference>
<feature type="region of interest" description="Disordered" evidence="8">
    <location>
        <begin position="1"/>
        <end position="124"/>
    </location>
</feature>
<reference evidence="12" key="1">
    <citation type="submission" date="2017-04" db="EMBL/GenBank/DDBJ databases">
        <title>Function of individual gut microbiota members based on whole genome sequencing of pure cultures obtained from chicken caecum.</title>
        <authorList>
            <person name="Medvecky M."/>
            <person name="Cejkova D."/>
            <person name="Polansky O."/>
            <person name="Karasova D."/>
            <person name="Kubasova T."/>
            <person name="Cizek A."/>
            <person name="Rychlik I."/>
        </authorList>
    </citation>
    <scope>NUCLEOTIDE SEQUENCE [LARGE SCALE GENOMIC DNA]</scope>
    <source>
        <strain evidence="12">An180</strain>
    </source>
</reference>
<comment type="subcellular location">
    <subcellularLocation>
        <location evidence="1">Membrane</location>
    </subcellularLocation>
</comment>
<evidence type="ECO:0000256" key="7">
    <source>
        <dbReference type="ARBA" id="ARBA00023306"/>
    </source>
</evidence>
<evidence type="ECO:0000259" key="10">
    <source>
        <dbReference type="PROSITE" id="PS51779"/>
    </source>
</evidence>
<protein>
    <recommendedName>
        <fullName evidence="10">POTRA domain-containing protein</fullName>
    </recommendedName>
</protein>
<dbReference type="GO" id="GO:0016020">
    <property type="term" value="C:membrane"/>
    <property type="evidence" value="ECO:0007669"/>
    <property type="project" value="UniProtKB-SubCell"/>
</dbReference>
<sequence length="419" mass="45836">MAKRENERVPSGEKREQLTGLDRFAVPERTPTQTGGNRRTGENRAKRASKQKKQTASRSGSAPARTQTAQPSGKRTQATQGTQPSKRPSGQSGMTARVQGTQKLTPQKQGVTQRPLGGGRTGRDRVQHLRKIVRRKERRARLTKIIAVLLSLVCGVLALTAFFRVEQLEIVGLTRYETQDVLNTFGIKQGDNLFFCDSLRGQKRLLAQYPYFESVSVERDLPSRMVVTVKEAQPIAAVNSTQGGWFVLDKDCRVLERTDQEGAKDAAEVLGLRTPGAEPGQTLPAEDPDVLEALKTLANGLDKVGLGGKATLYNLQDLDSIWFLYEERFAVCVGDTKNLDHKLAILQALVTGDQFSPSDKGSINLALGDRAITNTSLSAGEVEKTARGQATIQHIENTSDDTGEESDQDTSDSDSSEEE</sequence>
<evidence type="ECO:0000256" key="5">
    <source>
        <dbReference type="ARBA" id="ARBA00022989"/>
    </source>
</evidence>
<keyword evidence="5 9" id="KW-1133">Transmembrane helix</keyword>
<keyword evidence="2" id="KW-1003">Cell membrane</keyword>
<dbReference type="RefSeq" id="WP_087374453.1">
    <property type="nucleotide sequence ID" value="NZ_NFKK01000022.1"/>
</dbReference>
<keyword evidence="6 9" id="KW-0472">Membrane</keyword>
<evidence type="ECO:0000256" key="4">
    <source>
        <dbReference type="ARBA" id="ARBA00022692"/>
    </source>
</evidence>
<dbReference type="PANTHER" id="PTHR35851">
    <property type="entry name" value="CELL DIVISION PROTEIN FTSQ"/>
    <property type="match status" value="1"/>
</dbReference>
<dbReference type="AlphaFoldDB" id="A0A1Y4L6F7"/>
<keyword evidence="4 9" id="KW-0812">Transmembrane</keyword>
<evidence type="ECO:0000256" key="3">
    <source>
        <dbReference type="ARBA" id="ARBA00022618"/>
    </source>
</evidence>
<comment type="caution">
    <text evidence="11">The sequence shown here is derived from an EMBL/GenBank/DDBJ whole genome shotgun (WGS) entry which is preliminary data.</text>
</comment>
<organism evidence="11 12">
    <name type="scientific">Butyricicoccus pullicaecorum</name>
    <dbReference type="NCBI Taxonomy" id="501571"/>
    <lineage>
        <taxon>Bacteria</taxon>
        <taxon>Bacillati</taxon>
        <taxon>Bacillota</taxon>
        <taxon>Clostridia</taxon>
        <taxon>Eubacteriales</taxon>
        <taxon>Butyricicoccaceae</taxon>
        <taxon>Butyricicoccus</taxon>
    </lineage>
</organism>
<feature type="compositionally biased region" description="Basic residues" evidence="8">
    <location>
        <begin position="46"/>
        <end position="55"/>
    </location>
</feature>
<keyword evidence="3" id="KW-0132">Cell division</keyword>
<proteinExistence type="predicted"/>
<name>A0A1Y4L6F7_9FIRM</name>
<evidence type="ECO:0000313" key="12">
    <source>
        <dbReference type="Proteomes" id="UP000195897"/>
    </source>
</evidence>
<dbReference type="GO" id="GO:0090529">
    <property type="term" value="P:cell septum assembly"/>
    <property type="evidence" value="ECO:0007669"/>
    <property type="project" value="InterPro"/>
</dbReference>
<feature type="compositionally biased region" description="Basic and acidic residues" evidence="8">
    <location>
        <begin position="1"/>
        <end position="17"/>
    </location>
</feature>
<evidence type="ECO:0000256" key="6">
    <source>
        <dbReference type="ARBA" id="ARBA00023136"/>
    </source>
</evidence>
<evidence type="ECO:0000256" key="8">
    <source>
        <dbReference type="SAM" id="MobiDB-lite"/>
    </source>
</evidence>
<feature type="domain" description="POTRA" evidence="10">
    <location>
        <begin position="163"/>
        <end position="232"/>
    </location>
</feature>
<evidence type="ECO:0000313" key="11">
    <source>
        <dbReference type="EMBL" id="OUP51430.1"/>
    </source>
</evidence>
<gene>
    <name evidence="11" type="ORF">B5F17_12935</name>
</gene>
<feature type="compositionally biased region" description="Acidic residues" evidence="8">
    <location>
        <begin position="398"/>
        <end position="419"/>
    </location>
</feature>
<dbReference type="EMBL" id="NFKK01000022">
    <property type="protein sequence ID" value="OUP51430.1"/>
    <property type="molecule type" value="Genomic_DNA"/>
</dbReference>
<dbReference type="Gene3D" id="3.10.20.310">
    <property type="entry name" value="membrane protein fhac"/>
    <property type="match status" value="1"/>
</dbReference>
<feature type="compositionally biased region" description="Polar residues" evidence="8">
    <location>
        <begin position="56"/>
        <end position="112"/>
    </location>
</feature>
<dbReference type="PANTHER" id="PTHR35851:SF1">
    <property type="entry name" value="CELL DIVISION PROTEIN FTSQ"/>
    <property type="match status" value="1"/>
</dbReference>
<dbReference type="InterPro" id="IPR026579">
    <property type="entry name" value="FtsQ"/>
</dbReference>
<evidence type="ECO:0000256" key="1">
    <source>
        <dbReference type="ARBA" id="ARBA00004370"/>
    </source>
</evidence>
<evidence type="ECO:0000256" key="9">
    <source>
        <dbReference type="SAM" id="Phobius"/>
    </source>
</evidence>
<dbReference type="PROSITE" id="PS51779">
    <property type="entry name" value="POTRA"/>
    <property type="match status" value="1"/>
</dbReference>
<feature type="region of interest" description="Disordered" evidence="8">
    <location>
        <begin position="379"/>
        <end position="419"/>
    </location>
</feature>